<proteinExistence type="predicted"/>
<organism evidence="1 2">
    <name type="scientific">Macrostomum lignano</name>
    <dbReference type="NCBI Taxonomy" id="282301"/>
    <lineage>
        <taxon>Eukaryota</taxon>
        <taxon>Metazoa</taxon>
        <taxon>Spiralia</taxon>
        <taxon>Lophotrochozoa</taxon>
        <taxon>Platyhelminthes</taxon>
        <taxon>Rhabditophora</taxon>
        <taxon>Macrostomorpha</taxon>
        <taxon>Macrostomida</taxon>
        <taxon>Macrostomidae</taxon>
        <taxon>Macrostomum</taxon>
    </lineage>
</organism>
<dbReference type="EMBL" id="NIVC01000422">
    <property type="protein sequence ID" value="PAA83322.1"/>
    <property type="molecule type" value="Genomic_DNA"/>
</dbReference>
<gene>
    <name evidence="1" type="ORF">BOX15_Mlig029681g1</name>
</gene>
<sequence length="392" mass="45325">MDSPTTPKILEKFNENFMDELERLEKLEQVRNRPGFKELIALMVVLTSSNNESPTWSGYYNRLCAIFTSVTCMRQTVESRSHFGRPLVRRMQPATSLLSGPLGRESFLSQYLWKLLDSVFIEVPNSYCHGFSAALMYLIVTEAGTSFRILSNDDNEAWEIPCLLEIFRHSSKNNVNCMCSLLGEYLSLLRVCRFENYSSEQHWYRCQTTTFDFSIEDGQGKPKYFSVKTIGRTGFSLGSCFACSATFRRSLDCETKFVHEDDEANVFIHDCCCQVCLHEPVRKICISREQGFLQELQAMDCRANQEIEKVLSAIYLEMVSNVDINKVEIYFVSGRIVYELRHALLNLRQDQFRGHKFKLREFLINSLRGNSPDSEQDTSERLRTLRVRTCDG</sequence>
<dbReference type="AlphaFoldDB" id="A0A267GDJ6"/>
<evidence type="ECO:0000313" key="2">
    <source>
        <dbReference type="Proteomes" id="UP000215902"/>
    </source>
</evidence>
<evidence type="ECO:0000313" key="1">
    <source>
        <dbReference type="EMBL" id="PAA83322.1"/>
    </source>
</evidence>
<keyword evidence="2" id="KW-1185">Reference proteome</keyword>
<comment type="caution">
    <text evidence="1">The sequence shown here is derived from an EMBL/GenBank/DDBJ whole genome shotgun (WGS) entry which is preliminary data.</text>
</comment>
<dbReference type="Proteomes" id="UP000215902">
    <property type="component" value="Unassembled WGS sequence"/>
</dbReference>
<reference evidence="1 2" key="1">
    <citation type="submission" date="2017-06" db="EMBL/GenBank/DDBJ databases">
        <title>A platform for efficient transgenesis in Macrostomum lignano, a flatworm model organism for stem cell research.</title>
        <authorList>
            <person name="Berezikov E."/>
        </authorList>
    </citation>
    <scope>NUCLEOTIDE SEQUENCE [LARGE SCALE GENOMIC DNA]</scope>
    <source>
        <strain evidence="1">DV1</strain>
        <tissue evidence="1">Whole organism</tissue>
    </source>
</reference>
<accession>A0A267GDJ6</accession>
<protein>
    <submittedName>
        <fullName evidence="1">Uncharacterized protein</fullName>
    </submittedName>
</protein>
<name>A0A267GDJ6_9PLAT</name>